<evidence type="ECO:0000256" key="11">
    <source>
        <dbReference type="ARBA" id="ARBA00074232"/>
    </source>
</evidence>
<dbReference type="InterPro" id="IPR015655">
    <property type="entry name" value="PP2C"/>
</dbReference>
<keyword evidence="5" id="KW-0256">Endoplasmic reticulum</keyword>
<dbReference type="SMART" id="SM00332">
    <property type="entry name" value="PP2Cc"/>
    <property type="match status" value="1"/>
</dbReference>
<keyword evidence="3" id="KW-0963">Cytoplasm</keyword>
<evidence type="ECO:0000256" key="7">
    <source>
        <dbReference type="ARBA" id="ARBA00023136"/>
    </source>
</evidence>
<dbReference type="GO" id="GO:0004722">
    <property type="term" value="F:protein serine/threonine phosphatase activity"/>
    <property type="evidence" value="ECO:0007669"/>
    <property type="project" value="InterPro"/>
</dbReference>
<protein>
    <recommendedName>
        <fullName evidence="11">TGF-beta-activated kinase 1 and MAP3K7-binding protein 1</fullName>
    </recommendedName>
    <alternativeName>
        <fullName evidence="12">Mitogen-activated protein kinase kinase kinase 7-interacting protein 1</fullName>
    </alternativeName>
    <alternativeName>
        <fullName evidence="13">TGF-beta-activated kinase 1-binding protein 1</fullName>
    </alternativeName>
</protein>
<evidence type="ECO:0000256" key="14">
    <source>
        <dbReference type="SAM" id="MobiDB-lite"/>
    </source>
</evidence>
<name>A0AAN9U332_9HEMI</name>
<evidence type="ECO:0000256" key="2">
    <source>
        <dbReference type="ARBA" id="ARBA00004514"/>
    </source>
</evidence>
<evidence type="ECO:0000313" key="17">
    <source>
        <dbReference type="Proteomes" id="UP001367676"/>
    </source>
</evidence>
<dbReference type="GO" id="GO:0005829">
    <property type="term" value="C:cytosol"/>
    <property type="evidence" value="ECO:0007669"/>
    <property type="project" value="UniProtKB-SubCell"/>
</dbReference>
<comment type="caution">
    <text evidence="16">The sequence shown here is derived from an EMBL/GenBank/DDBJ whole genome shotgun (WGS) entry which is preliminary data.</text>
</comment>
<evidence type="ECO:0000313" key="16">
    <source>
        <dbReference type="EMBL" id="KAK7603863.1"/>
    </source>
</evidence>
<evidence type="ECO:0000256" key="9">
    <source>
        <dbReference type="ARBA" id="ARBA00057862"/>
    </source>
</evidence>
<keyword evidence="4" id="KW-0597">Phosphoprotein</keyword>
<evidence type="ECO:0000256" key="1">
    <source>
        <dbReference type="ARBA" id="ARBA00004397"/>
    </source>
</evidence>
<dbReference type="PANTHER" id="PTHR13832:SF533">
    <property type="entry name" value="TGF-BETA-ACTIVATED KINASE 1 AND MAP3K7-BINDING PROTEIN 1"/>
    <property type="match status" value="1"/>
</dbReference>
<comment type="function">
    <text evidence="9">Key adapter protein that plays an essential role in JNK and NF-kappa-B activation and proinflammatory cytokines production in response to stimulation with TLRs and cytokines. Mechanistically, associates with the catalytic domain of MAP3K7/TAK1 to trigger MAP3K7/TAK1 autophosphorylation leading to its full activation. Similarly, associates with MAPK14 and triggers its autophosphorylation and subsequent activation. In turn, MAPK14 phosphorylates TAB1 and inhibits MAP3K7/TAK1 activation in a feedback control mechanism. Also plays a role in recruiting MAPK14 to the TAK1 complex for the phosphorylation of the TAB2 and TAB3 regulatory subunits.</text>
</comment>
<evidence type="ECO:0000256" key="8">
    <source>
        <dbReference type="ARBA" id="ARBA00023180"/>
    </source>
</evidence>
<evidence type="ECO:0000256" key="12">
    <source>
        <dbReference type="ARBA" id="ARBA00080486"/>
    </source>
</evidence>
<dbReference type="InterPro" id="IPR036457">
    <property type="entry name" value="PPM-type-like_dom_sf"/>
</dbReference>
<organism evidence="16 17">
    <name type="scientific">Parthenolecanium corni</name>
    <dbReference type="NCBI Taxonomy" id="536013"/>
    <lineage>
        <taxon>Eukaryota</taxon>
        <taxon>Metazoa</taxon>
        <taxon>Ecdysozoa</taxon>
        <taxon>Arthropoda</taxon>
        <taxon>Hexapoda</taxon>
        <taxon>Insecta</taxon>
        <taxon>Pterygota</taxon>
        <taxon>Neoptera</taxon>
        <taxon>Paraneoptera</taxon>
        <taxon>Hemiptera</taxon>
        <taxon>Sternorrhyncha</taxon>
        <taxon>Coccoidea</taxon>
        <taxon>Coccidae</taxon>
        <taxon>Parthenolecanium</taxon>
    </lineage>
</organism>
<dbReference type="GO" id="GO:0008047">
    <property type="term" value="F:enzyme activator activity"/>
    <property type="evidence" value="ECO:0007669"/>
    <property type="project" value="UniProtKB-ARBA"/>
</dbReference>
<dbReference type="Gene3D" id="3.60.40.10">
    <property type="entry name" value="PPM-type phosphatase domain"/>
    <property type="match status" value="1"/>
</dbReference>
<dbReference type="SUPFAM" id="SSF81606">
    <property type="entry name" value="PP2C-like"/>
    <property type="match status" value="1"/>
</dbReference>
<keyword evidence="17" id="KW-1185">Reference proteome</keyword>
<gene>
    <name evidence="16" type="ORF">V9T40_003862</name>
</gene>
<proteinExistence type="predicted"/>
<dbReference type="AlphaFoldDB" id="A0AAN9U332"/>
<dbReference type="InterPro" id="IPR001932">
    <property type="entry name" value="PPM-type_phosphatase-like_dom"/>
</dbReference>
<evidence type="ECO:0000256" key="5">
    <source>
        <dbReference type="ARBA" id="ARBA00022824"/>
    </source>
</evidence>
<keyword evidence="7" id="KW-0472">Membrane</keyword>
<sequence>MMPTRSSSGRNNFIGEDNRWTDALPICKESGIGSSSNCIYREDGLRQLEHEYEDQSFHFKCDDKTSMYGIFDGHDGYEVAKYALDTIAAEVLLNQLEDKISDEDVKTVLKNAFNAVERNYNASIDDKLAEKASLQMEIPENLTPYEAYQRNPRAVDRLNAINTELSCGSSAVVALIHLNRLYVANVGDSRALLCRTDQDGVLRVIQLSQDHVLLNEDEILRLNTLGIPRERIMKGFRLGSQEHTRCLGHYLVKGGYVEFEELACACSEPVIADPEITGGIPIESCHRFLILMSSGLYRSLEEATGTDYVNKDLVQMIVEQFRIQSTLTGVAQAVVDKVVRIHHDFYMNRTISDRVAVSKREDITLLIRNFNFPLPNARSPSCSNDIFMNNADAEKLGTSSSTSDSHHDTYDTNDSETNGSNRKSAILSSGRILPYVDFRPYYENVETAKLEGSLPEDIDFF</sequence>
<evidence type="ECO:0000256" key="6">
    <source>
        <dbReference type="ARBA" id="ARBA00022843"/>
    </source>
</evidence>
<evidence type="ECO:0000256" key="13">
    <source>
        <dbReference type="ARBA" id="ARBA00080658"/>
    </source>
</evidence>
<evidence type="ECO:0000259" key="15">
    <source>
        <dbReference type="PROSITE" id="PS51746"/>
    </source>
</evidence>
<keyword evidence="6" id="KW-0832">Ubl conjugation</keyword>
<dbReference type="PROSITE" id="PS51746">
    <property type="entry name" value="PPM_2"/>
    <property type="match status" value="1"/>
</dbReference>
<comment type="subcellular location">
    <subcellularLocation>
        <location evidence="2">Cytoplasm</location>
        <location evidence="2">Cytosol</location>
    </subcellularLocation>
    <subcellularLocation>
        <location evidence="1">Endoplasmic reticulum membrane</location>
        <topology evidence="1">Peripheral membrane protein</topology>
        <orientation evidence="1">Cytoplasmic side</orientation>
    </subcellularLocation>
</comment>
<dbReference type="FunFam" id="3.60.40.10:FF:000014">
    <property type="entry name" value="TGF-beta-activated kinase 1 and MAP3K7-binding protein 1-like"/>
    <property type="match status" value="1"/>
</dbReference>
<dbReference type="Pfam" id="PF00481">
    <property type="entry name" value="PP2C"/>
    <property type="match status" value="1"/>
</dbReference>
<dbReference type="EMBL" id="JBBCAQ010000006">
    <property type="protein sequence ID" value="KAK7603863.1"/>
    <property type="molecule type" value="Genomic_DNA"/>
</dbReference>
<dbReference type="GO" id="GO:0005789">
    <property type="term" value="C:endoplasmic reticulum membrane"/>
    <property type="evidence" value="ECO:0007669"/>
    <property type="project" value="UniProtKB-SubCell"/>
</dbReference>
<reference evidence="16 17" key="1">
    <citation type="submission" date="2024-03" db="EMBL/GenBank/DDBJ databases">
        <title>Adaptation during the transition from Ophiocordyceps entomopathogen to insect associate is accompanied by gene loss and intensified selection.</title>
        <authorList>
            <person name="Ward C.M."/>
            <person name="Onetto C.A."/>
            <person name="Borneman A.R."/>
        </authorList>
    </citation>
    <scope>NUCLEOTIDE SEQUENCE [LARGE SCALE GENOMIC DNA]</scope>
    <source>
        <strain evidence="16">AWRI1</strain>
        <tissue evidence="16">Single Adult Female</tissue>
    </source>
</reference>
<comment type="subunit">
    <text evidence="10">Interacts with XIAP and BIRC7. Interacts with TRAF6 and MAP3K7; during IL-1 signaling. Identified in the TRIKA2 complex composed of MAP3K7, TAB1 and TAB2. Interacts with TRAF6 and MAPK14; these interactions allow MAPK14 autophosphorylation. Interacts with STING1; interaction takes place following cGAMP activation and promotes TAB1 recruitment to the endoplasmic reticulum, triggering MAP3K7/TAK1 activation and STING1 phosphorylation.</text>
</comment>
<accession>A0AAN9U332</accession>
<dbReference type="CDD" id="cd00143">
    <property type="entry name" value="PP2Cc"/>
    <property type="match status" value="1"/>
</dbReference>
<dbReference type="PANTHER" id="PTHR13832">
    <property type="entry name" value="PROTEIN PHOSPHATASE 2C"/>
    <property type="match status" value="1"/>
</dbReference>
<dbReference type="GO" id="GO:1902533">
    <property type="term" value="P:positive regulation of intracellular signal transduction"/>
    <property type="evidence" value="ECO:0007669"/>
    <property type="project" value="UniProtKB-ARBA"/>
</dbReference>
<feature type="domain" description="PPM-type phosphatase" evidence="15">
    <location>
        <begin position="31"/>
        <end position="370"/>
    </location>
</feature>
<evidence type="ECO:0000256" key="4">
    <source>
        <dbReference type="ARBA" id="ARBA00022553"/>
    </source>
</evidence>
<evidence type="ECO:0000256" key="10">
    <source>
        <dbReference type="ARBA" id="ARBA00062935"/>
    </source>
</evidence>
<evidence type="ECO:0000256" key="3">
    <source>
        <dbReference type="ARBA" id="ARBA00022490"/>
    </source>
</evidence>
<feature type="region of interest" description="Disordered" evidence="14">
    <location>
        <begin position="397"/>
        <end position="423"/>
    </location>
</feature>
<keyword evidence="8" id="KW-0325">Glycoprotein</keyword>
<dbReference type="Proteomes" id="UP001367676">
    <property type="component" value="Unassembled WGS sequence"/>
</dbReference>
<dbReference type="GO" id="GO:0007165">
    <property type="term" value="P:signal transduction"/>
    <property type="evidence" value="ECO:0007669"/>
    <property type="project" value="UniProtKB-ARBA"/>
</dbReference>